<organism evidence="7 8">
    <name type="scientific">Collybia nuda</name>
    <dbReference type="NCBI Taxonomy" id="64659"/>
    <lineage>
        <taxon>Eukaryota</taxon>
        <taxon>Fungi</taxon>
        <taxon>Dikarya</taxon>
        <taxon>Basidiomycota</taxon>
        <taxon>Agaricomycotina</taxon>
        <taxon>Agaricomycetes</taxon>
        <taxon>Agaricomycetidae</taxon>
        <taxon>Agaricales</taxon>
        <taxon>Tricholomatineae</taxon>
        <taxon>Clitocybaceae</taxon>
        <taxon>Collybia</taxon>
    </lineage>
</organism>
<dbReference type="InterPro" id="IPR004839">
    <property type="entry name" value="Aminotransferase_I/II_large"/>
</dbReference>
<comment type="cofactor">
    <cofactor evidence="1">
        <name>pyridoxal 5'-phosphate</name>
        <dbReference type="ChEBI" id="CHEBI:597326"/>
    </cofactor>
</comment>
<protein>
    <submittedName>
        <fullName evidence="7">Pyridoxal phosphate-dependent transferase</fullName>
    </submittedName>
</protein>
<dbReference type="InterPro" id="IPR015424">
    <property type="entry name" value="PyrdxlP-dep_Trfase"/>
</dbReference>
<evidence type="ECO:0000256" key="2">
    <source>
        <dbReference type="ARBA" id="ARBA00007441"/>
    </source>
</evidence>
<dbReference type="Proteomes" id="UP000807353">
    <property type="component" value="Unassembled WGS sequence"/>
</dbReference>
<evidence type="ECO:0000256" key="4">
    <source>
        <dbReference type="ARBA" id="ARBA00022679"/>
    </source>
</evidence>
<evidence type="ECO:0000259" key="6">
    <source>
        <dbReference type="Pfam" id="PF00155"/>
    </source>
</evidence>
<dbReference type="EMBL" id="MU150231">
    <property type="protein sequence ID" value="KAF9469006.1"/>
    <property type="molecule type" value="Genomic_DNA"/>
</dbReference>
<dbReference type="GO" id="GO:0005739">
    <property type="term" value="C:mitochondrion"/>
    <property type="evidence" value="ECO:0007669"/>
    <property type="project" value="TreeGrafter"/>
</dbReference>
<dbReference type="InterPro" id="IPR051326">
    <property type="entry name" value="Kynurenine-oxoglutarate_AT"/>
</dbReference>
<dbReference type="SUPFAM" id="SSF53383">
    <property type="entry name" value="PLP-dependent transferases"/>
    <property type="match status" value="1"/>
</dbReference>
<evidence type="ECO:0000313" key="8">
    <source>
        <dbReference type="Proteomes" id="UP000807353"/>
    </source>
</evidence>
<reference evidence="7" key="1">
    <citation type="submission" date="2020-11" db="EMBL/GenBank/DDBJ databases">
        <authorList>
            <consortium name="DOE Joint Genome Institute"/>
            <person name="Ahrendt S."/>
            <person name="Riley R."/>
            <person name="Andreopoulos W."/>
            <person name="Labutti K."/>
            <person name="Pangilinan J."/>
            <person name="Ruiz-Duenas F.J."/>
            <person name="Barrasa J.M."/>
            <person name="Sanchez-Garcia M."/>
            <person name="Camarero S."/>
            <person name="Miyauchi S."/>
            <person name="Serrano A."/>
            <person name="Linde D."/>
            <person name="Babiker R."/>
            <person name="Drula E."/>
            <person name="Ayuso-Fernandez I."/>
            <person name="Pacheco R."/>
            <person name="Padilla G."/>
            <person name="Ferreira P."/>
            <person name="Barriuso J."/>
            <person name="Kellner H."/>
            <person name="Castanera R."/>
            <person name="Alfaro M."/>
            <person name="Ramirez L."/>
            <person name="Pisabarro A.G."/>
            <person name="Kuo A."/>
            <person name="Tritt A."/>
            <person name="Lipzen A."/>
            <person name="He G."/>
            <person name="Yan M."/>
            <person name="Ng V."/>
            <person name="Cullen D."/>
            <person name="Martin F."/>
            <person name="Rosso M.-N."/>
            <person name="Henrissat B."/>
            <person name="Hibbett D."/>
            <person name="Martinez A.T."/>
            <person name="Grigoriev I.V."/>
        </authorList>
    </citation>
    <scope>NUCLEOTIDE SEQUENCE</scope>
    <source>
        <strain evidence="7">CBS 247.69</strain>
    </source>
</reference>
<keyword evidence="3" id="KW-0032">Aminotransferase</keyword>
<evidence type="ECO:0000256" key="3">
    <source>
        <dbReference type="ARBA" id="ARBA00022576"/>
    </source>
</evidence>
<evidence type="ECO:0000313" key="7">
    <source>
        <dbReference type="EMBL" id="KAF9469006.1"/>
    </source>
</evidence>
<dbReference type="Gene3D" id="3.40.640.10">
    <property type="entry name" value="Type I PLP-dependent aspartate aminotransferase-like (Major domain)"/>
    <property type="match status" value="1"/>
</dbReference>
<dbReference type="CDD" id="cd00609">
    <property type="entry name" value="AAT_like"/>
    <property type="match status" value="1"/>
</dbReference>
<dbReference type="Gene3D" id="3.90.1150.10">
    <property type="entry name" value="Aspartate Aminotransferase, domain 1"/>
    <property type="match status" value="1"/>
</dbReference>
<dbReference type="AlphaFoldDB" id="A0A9P5YJJ8"/>
<keyword evidence="5" id="KW-0663">Pyridoxal phosphate</keyword>
<comment type="similarity">
    <text evidence="2">Belongs to the class-I pyridoxal-phosphate-dependent aminotransferase family.</text>
</comment>
<dbReference type="Pfam" id="PF00155">
    <property type="entry name" value="Aminotran_1_2"/>
    <property type="match status" value="1"/>
</dbReference>
<dbReference type="OrthoDB" id="2414662at2759"/>
<dbReference type="PROSITE" id="PS00105">
    <property type="entry name" value="AA_TRANSFER_CLASS_1"/>
    <property type="match status" value="1"/>
</dbReference>
<evidence type="ECO:0000256" key="5">
    <source>
        <dbReference type="ARBA" id="ARBA00022898"/>
    </source>
</evidence>
<comment type="caution">
    <text evidence="7">The sequence shown here is derived from an EMBL/GenBank/DDBJ whole genome shotgun (WGS) entry which is preliminary data.</text>
</comment>
<dbReference type="GO" id="GO:0030170">
    <property type="term" value="F:pyridoxal phosphate binding"/>
    <property type="evidence" value="ECO:0007669"/>
    <property type="project" value="InterPro"/>
</dbReference>
<dbReference type="InterPro" id="IPR015422">
    <property type="entry name" value="PyrdxlP-dep_Trfase_small"/>
</dbReference>
<dbReference type="InterPro" id="IPR004838">
    <property type="entry name" value="NHTrfase_class1_PyrdxlP-BS"/>
</dbReference>
<evidence type="ECO:0000256" key="1">
    <source>
        <dbReference type="ARBA" id="ARBA00001933"/>
    </source>
</evidence>
<feature type="domain" description="Aminotransferase class I/classII large" evidence="6">
    <location>
        <begin position="72"/>
        <end position="453"/>
    </location>
</feature>
<dbReference type="FunFam" id="3.40.640.10:FF:000024">
    <property type="entry name" value="Kynurenine--oxoglutarate transaminase 3"/>
    <property type="match status" value="1"/>
</dbReference>
<name>A0A9P5YJJ8_9AGAR</name>
<sequence>MQTRLLSTTQTTPFFFIRRLFSTVSIRPMAQANQNQAKDRSNLIPFSSRLREGRALAQDVWSIYNVANLPADCINLGQGYMNFAPPAWVTEAAETALRTVAPNHYSHPKGRIRLREAINKFYGPMFNRELDVESEILVTSGANEGQYSVFTAFLEQGDEVIMFEPFFDQYLPSVTFNGGKPVYVPLHPPSHSMNKATSNDWTIDFDELRRAITPRAKMIIVNTPHNPVGKVFTRTELEGIAALAEEFNLLVMADEVYDCLVFDGKEHVRIANLPGMWERTVTVGSAGKAFAATGWRIGWLIGHPSIIQPTLAATTRIVFCTNSPLQEAAAAGLEQAKERKFFETQRQEYLERRKILTDVFDKLGLKYTKPEGSYFVLLDISDVNFPEDYPFPQSVLGRGRDFKACWFIALEIGVSSIPVSEFYCEDHANIGEAFGRFAFCKDVDTLRKAATRLEGLSKYIKRIDT</sequence>
<dbReference type="GO" id="GO:0016212">
    <property type="term" value="F:kynurenine-oxoglutarate transaminase activity"/>
    <property type="evidence" value="ECO:0007669"/>
    <property type="project" value="TreeGrafter"/>
</dbReference>
<keyword evidence="8" id="KW-1185">Reference proteome</keyword>
<accession>A0A9P5YJJ8</accession>
<gene>
    <name evidence="7" type="ORF">BDZ94DRAFT_1245143</name>
</gene>
<dbReference type="PANTHER" id="PTHR43807:SF20">
    <property type="entry name" value="FI04487P"/>
    <property type="match status" value="1"/>
</dbReference>
<dbReference type="InterPro" id="IPR015421">
    <property type="entry name" value="PyrdxlP-dep_Trfase_major"/>
</dbReference>
<dbReference type="PANTHER" id="PTHR43807">
    <property type="entry name" value="FI04487P"/>
    <property type="match status" value="1"/>
</dbReference>
<proteinExistence type="inferred from homology"/>
<keyword evidence="4 7" id="KW-0808">Transferase</keyword>